<dbReference type="InterPro" id="IPR022663">
    <property type="entry name" value="DapB_C"/>
</dbReference>
<evidence type="ECO:0000256" key="6">
    <source>
        <dbReference type="ARBA" id="ARBA00023002"/>
    </source>
</evidence>
<keyword evidence="2 13" id="KW-0963">Cytoplasm</keyword>
<keyword evidence="5 13" id="KW-0220">Diaminopimelate biosynthesis</keyword>
<dbReference type="UniPathway" id="UPA00034">
    <property type="reaction ID" value="UER00018"/>
</dbReference>
<comment type="catalytic activity">
    <reaction evidence="11 13">
        <text>(S)-2,3,4,5-tetrahydrodipicolinate + NADP(+) + H2O = (2S,4S)-4-hydroxy-2,3,4,5-tetrahydrodipicolinate + NADPH + H(+)</text>
        <dbReference type="Rhea" id="RHEA:35331"/>
        <dbReference type="ChEBI" id="CHEBI:15377"/>
        <dbReference type="ChEBI" id="CHEBI:15378"/>
        <dbReference type="ChEBI" id="CHEBI:16845"/>
        <dbReference type="ChEBI" id="CHEBI:57783"/>
        <dbReference type="ChEBI" id="CHEBI:58349"/>
        <dbReference type="ChEBI" id="CHEBI:67139"/>
        <dbReference type="EC" id="1.17.1.8"/>
    </reaction>
</comment>
<evidence type="ECO:0000313" key="18">
    <source>
        <dbReference type="Proteomes" id="UP000247696"/>
    </source>
</evidence>
<sequence>MTKVGVLGARGRVGAAVVAAVERTAGLELSAALGHGDDPEELVSSGTEVVVDFTVPDAVMANLEFCVSHGIHAVVGTTGWTEERYGRLRGWLAENPQVGVLVAPNFAVSAVLTMKLAEIAAPFFDSAEVIELHHPNKKDAPSGTAVHTAEGIARARRSAGLGAQPDATEQELPGARGADVDGIPVHAVRMTGMVAHEQVIFGAAGQTLTIRQDSYDRESFVPGVLLGIDKVAGAPGLTVGLEKFLGLDGPGLSGDTGAGPTSDAE</sequence>
<dbReference type="PIRSF" id="PIRSF000161">
    <property type="entry name" value="DHPR"/>
    <property type="match status" value="1"/>
</dbReference>
<protein>
    <recommendedName>
        <fullName evidence="10 13">4-hydroxy-tetrahydrodipicolinate reductase</fullName>
        <shortName evidence="13">HTPA reductase</shortName>
        <ecNumber evidence="10 13">1.17.1.8</ecNumber>
    </recommendedName>
</protein>
<dbReference type="HAMAP" id="MF_00102">
    <property type="entry name" value="DapB"/>
    <property type="match status" value="1"/>
</dbReference>
<evidence type="ECO:0000259" key="15">
    <source>
        <dbReference type="Pfam" id="PF01113"/>
    </source>
</evidence>
<dbReference type="Proteomes" id="UP000247696">
    <property type="component" value="Chromosome"/>
</dbReference>
<feature type="active site" description="Proton donor" evidence="13">
    <location>
        <position position="137"/>
    </location>
</feature>
<dbReference type="AlphaFoldDB" id="A0A2Z3YVD3"/>
<comment type="subunit">
    <text evidence="13">Homotetramer.</text>
</comment>
<comment type="caution">
    <text evidence="13">Was originally thought to be a dihydrodipicolinate reductase (DHDPR), catalyzing the conversion of dihydrodipicolinate to tetrahydrodipicolinate. However, it was shown in E.coli that the substrate of the enzymatic reaction is not dihydrodipicolinate (DHDP) but in fact (2S,4S)-4-hydroxy-2,3,4,5-tetrahydrodipicolinic acid (HTPA), the product released by the DapA-catalyzed reaction.</text>
</comment>
<feature type="binding site" evidence="13">
    <location>
        <begin position="143"/>
        <end position="144"/>
    </location>
    <ligand>
        <name>(S)-2,3,4,5-tetrahydrodipicolinate</name>
        <dbReference type="ChEBI" id="CHEBI:16845"/>
    </ligand>
</feature>
<organism evidence="17 18">
    <name type="scientific">Corynebacterium provencense</name>
    <dbReference type="NCBI Taxonomy" id="1737425"/>
    <lineage>
        <taxon>Bacteria</taxon>
        <taxon>Bacillati</taxon>
        <taxon>Actinomycetota</taxon>
        <taxon>Actinomycetes</taxon>
        <taxon>Mycobacteriales</taxon>
        <taxon>Corynebacteriaceae</taxon>
        <taxon>Corynebacterium</taxon>
    </lineage>
</organism>
<dbReference type="FunFam" id="3.30.360.10:FF:000009">
    <property type="entry name" value="4-hydroxy-tetrahydrodipicolinate reductase"/>
    <property type="match status" value="1"/>
</dbReference>
<dbReference type="NCBIfam" id="TIGR00036">
    <property type="entry name" value="dapB"/>
    <property type="match status" value="1"/>
</dbReference>
<dbReference type="KEGG" id="cpre:Csp1_12170"/>
<dbReference type="Pfam" id="PF05173">
    <property type="entry name" value="DapB_C"/>
    <property type="match status" value="1"/>
</dbReference>
<evidence type="ECO:0000256" key="3">
    <source>
        <dbReference type="ARBA" id="ARBA00022605"/>
    </source>
</evidence>
<dbReference type="InterPro" id="IPR023940">
    <property type="entry name" value="DHDPR_bac"/>
</dbReference>
<name>A0A2Z3YVD3_9CORY</name>
<evidence type="ECO:0000256" key="12">
    <source>
        <dbReference type="ARBA" id="ARBA00049396"/>
    </source>
</evidence>
<comment type="similarity">
    <text evidence="1 13">Belongs to the DapB family.</text>
</comment>
<dbReference type="OrthoDB" id="9790352at2"/>
<evidence type="ECO:0000256" key="11">
    <source>
        <dbReference type="ARBA" id="ARBA00049080"/>
    </source>
</evidence>
<dbReference type="Pfam" id="PF01113">
    <property type="entry name" value="DapB_N"/>
    <property type="match status" value="1"/>
</dbReference>
<reference evidence="18" key="1">
    <citation type="submission" date="2017-11" db="EMBL/GenBank/DDBJ databases">
        <title>Otitis media/interna in a cat caused by the recently described species Corynebacterium provencense.</title>
        <authorList>
            <person name="Kittl S."/>
            <person name="Brodard I."/>
            <person name="Rychener L."/>
            <person name="Jores J."/>
            <person name="Roosje P."/>
            <person name="Gobeli Brawand S."/>
        </authorList>
    </citation>
    <scope>NUCLEOTIDE SEQUENCE [LARGE SCALE GENOMIC DNA]</scope>
    <source>
        <strain evidence="18">17KM38</strain>
    </source>
</reference>
<dbReference type="RefSeq" id="WP_066582892.1">
    <property type="nucleotide sequence ID" value="NZ_CABKVS010000001.1"/>
</dbReference>
<feature type="active site" description="Proton donor/acceptor" evidence="13">
    <location>
        <position position="133"/>
    </location>
</feature>
<dbReference type="Gene3D" id="3.40.50.720">
    <property type="entry name" value="NAD(P)-binding Rossmann-like Domain"/>
    <property type="match status" value="1"/>
</dbReference>
<evidence type="ECO:0000256" key="4">
    <source>
        <dbReference type="ARBA" id="ARBA00022857"/>
    </source>
</evidence>
<dbReference type="SUPFAM" id="SSF51735">
    <property type="entry name" value="NAD(P)-binding Rossmann-fold domains"/>
    <property type="match status" value="1"/>
</dbReference>
<evidence type="ECO:0000256" key="5">
    <source>
        <dbReference type="ARBA" id="ARBA00022915"/>
    </source>
</evidence>
<evidence type="ECO:0000256" key="7">
    <source>
        <dbReference type="ARBA" id="ARBA00023027"/>
    </source>
</evidence>
<feature type="binding site" evidence="13">
    <location>
        <begin position="103"/>
        <end position="106"/>
    </location>
    <ligand>
        <name>NAD(+)</name>
        <dbReference type="ChEBI" id="CHEBI:57540"/>
    </ligand>
</feature>
<dbReference type="EMBL" id="CP024988">
    <property type="protein sequence ID" value="AWT26017.1"/>
    <property type="molecule type" value="Genomic_DNA"/>
</dbReference>
<dbReference type="GO" id="GO:0008839">
    <property type="term" value="F:4-hydroxy-tetrahydrodipicolinate reductase"/>
    <property type="evidence" value="ECO:0007669"/>
    <property type="project" value="UniProtKB-UniRule"/>
</dbReference>
<keyword evidence="18" id="KW-1185">Reference proteome</keyword>
<evidence type="ECO:0000256" key="9">
    <source>
        <dbReference type="ARBA" id="ARBA00037922"/>
    </source>
</evidence>
<dbReference type="GO" id="GO:0051287">
    <property type="term" value="F:NAD binding"/>
    <property type="evidence" value="ECO:0007669"/>
    <property type="project" value="UniProtKB-UniRule"/>
</dbReference>
<evidence type="ECO:0000256" key="14">
    <source>
        <dbReference type="SAM" id="MobiDB-lite"/>
    </source>
</evidence>
<dbReference type="InterPro" id="IPR036291">
    <property type="entry name" value="NAD(P)-bd_dom_sf"/>
</dbReference>
<feature type="binding site" evidence="13">
    <location>
        <begin position="76"/>
        <end position="78"/>
    </location>
    <ligand>
        <name>NAD(+)</name>
        <dbReference type="ChEBI" id="CHEBI:57540"/>
    </ligand>
</feature>
<gene>
    <name evidence="13 17" type="primary">dapB</name>
    <name evidence="17" type="ORF">Csp1_12170</name>
</gene>
<feature type="region of interest" description="Disordered" evidence="14">
    <location>
        <begin position="158"/>
        <end position="178"/>
    </location>
</feature>
<proteinExistence type="inferred from homology"/>
<evidence type="ECO:0000259" key="16">
    <source>
        <dbReference type="Pfam" id="PF05173"/>
    </source>
</evidence>
<comment type="function">
    <text evidence="13">Catalyzes the conversion of 4-hydroxy-tetrahydrodipicolinate (HTPA) to tetrahydrodipicolinate.</text>
</comment>
<keyword evidence="8 13" id="KW-0457">Lysine biosynthesis</keyword>
<dbReference type="GO" id="GO:0005829">
    <property type="term" value="C:cytosol"/>
    <property type="evidence" value="ECO:0007669"/>
    <property type="project" value="TreeGrafter"/>
</dbReference>
<accession>A0A2Z3YVD3</accession>
<comment type="subcellular location">
    <subcellularLocation>
        <location evidence="13">Cytoplasm</location>
    </subcellularLocation>
</comment>
<comment type="caution">
    <text evidence="13">Lacks conserved residue(s) required for the propagation of feature annotation.</text>
</comment>
<comment type="pathway">
    <text evidence="9 13">Amino-acid biosynthesis; L-lysine biosynthesis via DAP pathway; (S)-tetrahydrodipicolinate from L-aspartate: step 4/4.</text>
</comment>
<dbReference type="InterPro" id="IPR022664">
    <property type="entry name" value="DapB_N_CS"/>
</dbReference>
<dbReference type="SUPFAM" id="SSF55347">
    <property type="entry name" value="Glyceraldehyde-3-phosphate dehydrogenase-like, C-terminal domain"/>
    <property type="match status" value="1"/>
</dbReference>
<dbReference type="Gene3D" id="3.30.360.10">
    <property type="entry name" value="Dihydrodipicolinate Reductase, domain 2"/>
    <property type="match status" value="1"/>
</dbReference>
<dbReference type="CDD" id="cd02274">
    <property type="entry name" value="DHDPR_N"/>
    <property type="match status" value="1"/>
</dbReference>
<keyword evidence="6 13" id="KW-0560">Oxidoreductase</keyword>
<dbReference type="GO" id="GO:0019877">
    <property type="term" value="P:diaminopimelate biosynthetic process"/>
    <property type="evidence" value="ECO:0007669"/>
    <property type="project" value="UniProtKB-UniRule"/>
</dbReference>
<evidence type="ECO:0000256" key="8">
    <source>
        <dbReference type="ARBA" id="ARBA00023154"/>
    </source>
</evidence>
<dbReference type="GO" id="GO:0050661">
    <property type="term" value="F:NADP binding"/>
    <property type="evidence" value="ECO:0007669"/>
    <property type="project" value="UniProtKB-UniRule"/>
</dbReference>
<keyword evidence="4 13" id="KW-0521">NADP</keyword>
<dbReference type="GO" id="GO:0009089">
    <property type="term" value="P:lysine biosynthetic process via diaminopimelate"/>
    <property type="evidence" value="ECO:0007669"/>
    <property type="project" value="UniProtKB-UniRule"/>
</dbReference>
<dbReference type="STRING" id="1737425.GCA_900049755_00080"/>
<dbReference type="PANTHER" id="PTHR20836">
    <property type="entry name" value="DIHYDRODIPICOLINATE REDUCTASE"/>
    <property type="match status" value="1"/>
</dbReference>
<keyword evidence="3 13" id="KW-0028">Amino-acid biosynthesis</keyword>
<evidence type="ECO:0000256" key="13">
    <source>
        <dbReference type="HAMAP-Rule" id="MF_00102"/>
    </source>
</evidence>
<keyword evidence="7 13" id="KW-0520">NAD</keyword>
<evidence type="ECO:0000313" key="17">
    <source>
        <dbReference type="EMBL" id="AWT26017.1"/>
    </source>
</evidence>
<evidence type="ECO:0000256" key="1">
    <source>
        <dbReference type="ARBA" id="ARBA00006642"/>
    </source>
</evidence>
<feature type="binding site" evidence="13">
    <location>
        <position position="37"/>
    </location>
    <ligand>
        <name>NAD(+)</name>
        <dbReference type="ChEBI" id="CHEBI:57540"/>
    </ligand>
</feature>
<feature type="domain" description="Dihydrodipicolinate reductase N-terminal" evidence="15">
    <location>
        <begin position="3"/>
        <end position="106"/>
    </location>
</feature>
<dbReference type="GO" id="GO:0016726">
    <property type="term" value="F:oxidoreductase activity, acting on CH or CH2 groups, NAD or NADP as acceptor"/>
    <property type="evidence" value="ECO:0007669"/>
    <property type="project" value="UniProtKB-UniRule"/>
</dbReference>
<comment type="catalytic activity">
    <reaction evidence="12 13">
        <text>(S)-2,3,4,5-tetrahydrodipicolinate + NAD(+) + H2O = (2S,4S)-4-hydroxy-2,3,4,5-tetrahydrodipicolinate + NADH + H(+)</text>
        <dbReference type="Rhea" id="RHEA:35323"/>
        <dbReference type="ChEBI" id="CHEBI:15377"/>
        <dbReference type="ChEBI" id="CHEBI:15378"/>
        <dbReference type="ChEBI" id="CHEBI:16845"/>
        <dbReference type="ChEBI" id="CHEBI:57540"/>
        <dbReference type="ChEBI" id="CHEBI:57945"/>
        <dbReference type="ChEBI" id="CHEBI:67139"/>
        <dbReference type="EC" id="1.17.1.8"/>
    </reaction>
</comment>
<dbReference type="InterPro" id="IPR000846">
    <property type="entry name" value="DapB_N"/>
</dbReference>
<feature type="domain" description="Dihydrodipicolinate reductase C-terminal" evidence="16">
    <location>
        <begin position="110"/>
        <end position="245"/>
    </location>
</feature>
<dbReference type="PROSITE" id="PS01298">
    <property type="entry name" value="DAPB"/>
    <property type="match status" value="1"/>
</dbReference>
<evidence type="ECO:0000256" key="10">
    <source>
        <dbReference type="ARBA" id="ARBA00038983"/>
    </source>
</evidence>
<feature type="binding site" evidence="13">
    <location>
        <begin position="8"/>
        <end position="13"/>
    </location>
    <ligand>
        <name>NAD(+)</name>
        <dbReference type="ChEBI" id="CHEBI:57540"/>
    </ligand>
</feature>
<dbReference type="PANTHER" id="PTHR20836:SF0">
    <property type="entry name" value="4-HYDROXY-TETRAHYDRODIPICOLINATE REDUCTASE 1, CHLOROPLASTIC-RELATED"/>
    <property type="match status" value="1"/>
</dbReference>
<feature type="binding site" evidence="13">
    <location>
        <position position="134"/>
    </location>
    <ligand>
        <name>(S)-2,3,4,5-tetrahydrodipicolinate</name>
        <dbReference type="ChEBI" id="CHEBI:16845"/>
    </ligand>
</feature>
<dbReference type="EC" id="1.17.1.8" evidence="10 13"/>
<evidence type="ECO:0000256" key="2">
    <source>
        <dbReference type="ARBA" id="ARBA00022490"/>
    </source>
</evidence>